<proteinExistence type="predicted"/>
<sequence length="296" mass="31433">MKIIYLVLALACTLSVHAQRVIPLYQGKAPGSESSTWPEKETSQSGARFVYNVTTPTLTAYLPAPGTATGTAVVVCPGGGFHLLDIDNEGTNVAKWLQARGVAAFVLKYRLVHITGPDPAQQMMPLLKDWNQFNAVVAPVVAMDIADGKRAIEYVRSHARELGVQPNRVGLMGFSAGGTVTAGVGYGYSAANRPDFLASQYAYLAVLPKQPVPADAPPLFVAAASDDDLGLAPQSVQLYSGWQAAGKPAELHVYAKGGHGFGTKTQHLPVDSWLDRFGAWLAQQGFPIAAAPVIKH</sequence>
<dbReference type="InterPro" id="IPR049492">
    <property type="entry name" value="BD-FAE-like_dom"/>
</dbReference>
<accession>A0ABT9AFL9</accession>
<dbReference type="EMBL" id="JAUQSX010000011">
    <property type="protein sequence ID" value="MDO7848619.1"/>
    <property type="molecule type" value="Genomic_DNA"/>
</dbReference>
<keyword evidence="2" id="KW-0732">Signal</keyword>
<evidence type="ECO:0000259" key="3">
    <source>
        <dbReference type="Pfam" id="PF20434"/>
    </source>
</evidence>
<dbReference type="SUPFAM" id="SSF53474">
    <property type="entry name" value="alpha/beta-Hydrolases"/>
    <property type="match status" value="1"/>
</dbReference>
<evidence type="ECO:0000256" key="2">
    <source>
        <dbReference type="SAM" id="SignalP"/>
    </source>
</evidence>
<name>A0ABT9AFL9_9BACT</name>
<organism evidence="4 5">
    <name type="scientific">Hymenobacter mellowenesis</name>
    <dbReference type="NCBI Taxonomy" id="3063995"/>
    <lineage>
        <taxon>Bacteria</taxon>
        <taxon>Pseudomonadati</taxon>
        <taxon>Bacteroidota</taxon>
        <taxon>Cytophagia</taxon>
        <taxon>Cytophagales</taxon>
        <taxon>Hymenobacteraceae</taxon>
        <taxon>Hymenobacter</taxon>
    </lineage>
</organism>
<evidence type="ECO:0000256" key="1">
    <source>
        <dbReference type="ARBA" id="ARBA00022801"/>
    </source>
</evidence>
<reference evidence="4" key="1">
    <citation type="submission" date="2023-07" db="EMBL/GenBank/DDBJ databases">
        <authorList>
            <person name="Kim M.K."/>
        </authorList>
    </citation>
    <scope>NUCLEOTIDE SEQUENCE</scope>
    <source>
        <strain evidence="4">M29</strain>
    </source>
</reference>
<keyword evidence="1 4" id="KW-0378">Hydrolase</keyword>
<gene>
    <name evidence="4" type="ORF">Q5H92_19795</name>
</gene>
<dbReference type="RefSeq" id="WP_305013289.1">
    <property type="nucleotide sequence ID" value="NZ_JAUQSX010000011.1"/>
</dbReference>
<dbReference type="InterPro" id="IPR029058">
    <property type="entry name" value="AB_hydrolase_fold"/>
</dbReference>
<evidence type="ECO:0000313" key="4">
    <source>
        <dbReference type="EMBL" id="MDO7848619.1"/>
    </source>
</evidence>
<keyword evidence="5" id="KW-1185">Reference proteome</keyword>
<evidence type="ECO:0000313" key="5">
    <source>
        <dbReference type="Proteomes" id="UP001167796"/>
    </source>
</evidence>
<dbReference type="InterPro" id="IPR050300">
    <property type="entry name" value="GDXG_lipolytic_enzyme"/>
</dbReference>
<protein>
    <submittedName>
        <fullName evidence="4">Alpha/beta hydrolase</fullName>
    </submittedName>
</protein>
<feature type="domain" description="BD-FAE-like" evidence="3">
    <location>
        <begin position="143"/>
        <end position="186"/>
    </location>
</feature>
<comment type="caution">
    <text evidence="4">The sequence shown here is derived from an EMBL/GenBank/DDBJ whole genome shotgun (WGS) entry which is preliminary data.</text>
</comment>
<dbReference type="GO" id="GO:0016787">
    <property type="term" value="F:hydrolase activity"/>
    <property type="evidence" value="ECO:0007669"/>
    <property type="project" value="UniProtKB-KW"/>
</dbReference>
<dbReference type="Gene3D" id="3.40.50.1820">
    <property type="entry name" value="alpha/beta hydrolase"/>
    <property type="match status" value="1"/>
</dbReference>
<feature type="signal peptide" evidence="2">
    <location>
        <begin position="1"/>
        <end position="18"/>
    </location>
</feature>
<dbReference type="PANTHER" id="PTHR48081">
    <property type="entry name" value="AB HYDROLASE SUPERFAMILY PROTEIN C4A8.06C"/>
    <property type="match status" value="1"/>
</dbReference>
<dbReference type="PANTHER" id="PTHR48081:SF6">
    <property type="entry name" value="PEPTIDASE S9 PROLYL OLIGOPEPTIDASE CATALYTIC DOMAIN-CONTAINING PROTEIN"/>
    <property type="match status" value="1"/>
</dbReference>
<dbReference type="Proteomes" id="UP001167796">
    <property type="component" value="Unassembled WGS sequence"/>
</dbReference>
<feature type="chain" id="PRO_5045762465" evidence="2">
    <location>
        <begin position="19"/>
        <end position="296"/>
    </location>
</feature>
<dbReference type="Pfam" id="PF20434">
    <property type="entry name" value="BD-FAE"/>
    <property type="match status" value="1"/>
</dbReference>